<dbReference type="Proteomes" id="UP001501047">
    <property type="component" value="Unassembled WGS sequence"/>
</dbReference>
<evidence type="ECO:0000313" key="1">
    <source>
        <dbReference type="EMBL" id="GAA0764946.1"/>
    </source>
</evidence>
<name>A0ABN1KFU2_CLOSU</name>
<dbReference type="PROSITE" id="PS51257">
    <property type="entry name" value="PROKAR_LIPOPROTEIN"/>
    <property type="match status" value="1"/>
</dbReference>
<gene>
    <name evidence="1" type="ORF">GCM10008908_00800</name>
</gene>
<dbReference type="EMBL" id="BAAACI010000001">
    <property type="protein sequence ID" value="GAA0764946.1"/>
    <property type="molecule type" value="Genomic_DNA"/>
</dbReference>
<accession>A0ABN1KFU2</accession>
<keyword evidence="2" id="KW-1185">Reference proteome</keyword>
<organism evidence="1 2">
    <name type="scientific">Clostridium subterminale</name>
    <dbReference type="NCBI Taxonomy" id="1550"/>
    <lineage>
        <taxon>Bacteria</taxon>
        <taxon>Bacillati</taxon>
        <taxon>Bacillota</taxon>
        <taxon>Clostridia</taxon>
        <taxon>Eubacteriales</taxon>
        <taxon>Clostridiaceae</taxon>
        <taxon>Clostridium</taxon>
    </lineage>
</organism>
<proteinExistence type="predicted"/>
<sequence length="111" mass="12786">MDKAEEFFSNNSFENCFAFNHVLGLSCNAYHGNLHESKKYIANLLGEYGYSIEHENVYYSINLNTAQQVEIDDYIQIIKSGVNEHSKNDRNSIFKRKGNFMKYATGGTRND</sequence>
<reference evidence="1 2" key="1">
    <citation type="journal article" date="2019" name="Int. J. Syst. Evol. Microbiol.">
        <title>The Global Catalogue of Microorganisms (GCM) 10K type strain sequencing project: providing services to taxonomists for standard genome sequencing and annotation.</title>
        <authorList>
            <consortium name="The Broad Institute Genomics Platform"/>
            <consortium name="The Broad Institute Genome Sequencing Center for Infectious Disease"/>
            <person name="Wu L."/>
            <person name="Ma J."/>
        </authorList>
    </citation>
    <scope>NUCLEOTIDE SEQUENCE [LARGE SCALE GENOMIC DNA]</scope>
    <source>
        <strain evidence="1 2">JCM 1417</strain>
    </source>
</reference>
<comment type="caution">
    <text evidence="1">The sequence shown here is derived from an EMBL/GenBank/DDBJ whole genome shotgun (WGS) entry which is preliminary data.</text>
</comment>
<dbReference type="RefSeq" id="WP_343822611.1">
    <property type="nucleotide sequence ID" value="NZ_BAAACI010000001.1"/>
</dbReference>
<protein>
    <submittedName>
        <fullName evidence="1">Uncharacterized protein</fullName>
    </submittedName>
</protein>
<evidence type="ECO:0000313" key="2">
    <source>
        <dbReference type="Proteomes" id="UP001501047"/>
    </source>
</evidence>